<protein>
    <submittedName>
        <fullName evidence="2">Uncharacterized protein</fullName>
    </submittedName>
</protein>
<dbReference type="AlphaFoldDB" id="A0AAV2HLJ5"/>
<accession>A0AAV2HLJ5</accession>
<dbReference type="Proteomes" id="UP001497497">
    <property type="component" value="Unassembled WGS sequence"/>
</dbReference>
<name>A0AAV2HLJ5_LYMST</name>
<comment type="caution">
    <text evidence="2">The sequence shown here is derived from an EMBL/GenBank/DDBJ whole genome shotgun (WGS) entry which is preliminary data.</text>
</comment>
<keyword evidence="3" id="KW-1185">Reference proteome</keyword>
<feature type="transmembrane region" description="Helical" evidence="1">
    <location>
        <begin position="52"/>
        <end position="72"/>
    </location>
</feature>
<evidence type="ECO:0000313" key="3">
    <source>
        <dbReference type="Proteomes" id="UP001497497"/>
    </source>
</evidence>
<reference evidence="2 3" key="1">
    <citation type="submission" date="2024-04" db="EMBL/GenBank/DDBJ databases">
        <authorList>
            <consortium name="Genoscope - CEA"/>
            <person name="William W."/>
        </authorList>
    </citation>
    <scope>NUCLEOTIDE SEQUENCE [LARGE SCALE GENOMIC DNA]</scope>
</reference>
<proteinExistence type="predicted"/>
<keyword evidence="1" id="KW-1133">Transmembrane helix</keyword>
<organism evidence="2 3">
    <name type="scientific">Lymnaea stagnalis</name>
    <name type="common">Great pond snail</name>
    <name type="synonym">Helix stagnalis</name>
    <dbReference type="NCBI Taxonomy" id="6523"/>
    <lineage>
        <taxon>Eukaryota</taxon>
        <taxon>Metazoa</taxon>
        <taxon>Spiralia</taxon>
        <taxon>Lophotrochozoa</taxon>
        <taxon>Mollusca</taxon>
        <taxon>Gastropoda</taxon>
        <taxon>Heterobranchia</taxon>
        <taxon>Euthyneura</taxon>
        <taxon>Panpulmonata</taxon>
        <taxon>Hygrophila</taxon>
        <taxon>Lymnaeoidea</taxon>
        <taxon>Lymnaeidae</taxon>
        <taxon>Lymnaea</taxon>
    </lineage>
</organism>
<keyword evidence="1" id="KW-0812">Transmembrane</keyword>
<dbReference type="EMBL" id="CAXITT010000129">
    <property type="protein sequence ID" value="CAL1532958.1"/>
    <property type="molecule type" value="Genomic_DNA"/>
</dbReference>
<evidence type="ECO:0000313" key="2">
    <source>
        <dbReference type="EMBL" id="CAL1532958.1"/>
    </source>
</evidence>
<evidence type="ECO:0000256" key="1">
    <source>
        <dbReference type="SAM" id="Phobius"/>
    </source>
</evidence>
<keyword evidence="1" id="KW-0472">Membrane</keyword>
<sequence>MTTEAQNFLTETKTVTETTAMTNSMINSTDLKLEVVRLDSNLTNTTESRVCYLFLGFLLFATMATLVVAFRYRRKYRRYRHNFITISRRLADPNEKSRHRNTQTVEDAYTNPNCQAAKTEVHDHPLRREVEPLYVNSILPPVETDRYMSNEGLIYISLGSSLDMMTQGRPKKIRTKKGKISYSAIDYDKSGKVTIVSKVDNEDENENKIYQNCPPIVRRII</sequence>
<gene>
    <name evidence="2" type="ORF">GSLYS_00006976001</name>
</gene>